<reference evidence="27" key="2">
    <citation type="submission" date="2025-08" db="UniProtKB">
        <authorList>
            <consortium name="Ensembl"/>
        </authorList>
    </citation>
    <scope>IDENTIFICATION</scope>
</reference>
<dbReference type="InterPro" id="IPR027417">
    <property type="entry name" value="P-loop_NTPase"/>
</dbReference>
<dbReference type="PROSITE" id="PS00113">
    <property type="entry name" value="ADENYLATE_KINASE"/>
    <property type="match status" value="2"/>
</dbReference>
<dbReference type="InterPro" id="IPR006267">
    <property type="entry name" value="AK1/5"/>
</dbReference>
<comment type="catalytic activity">
    <reaction evidence="24">
        <text>thiamine diphosphate + ADP = thiamine triphosphate + AMP</text>
        <dbReference type="Rhea" id="RHEA:69180"/>
        <dbReference type="ChEBI" id="CHEBI:58937"/>
        <dbReference type="ChEBI" id="CHEBI:58938"/>
        <dbReference type="ChEBI" id="CHEBI:456215"/>
        <dbReference type="ChEBI" id="CHEBI:456216"/>
    </reaction>
</comment>
<comment type="catalytic activity">
    <reaction evidence="19">
        <text>dATP + AMP = dADP + ADP</text>
        <dbReference type="Rhea" id="RHEA:79899"/>
        <dbReference type="ChEBI" id="CHEBI:57667"/>
        <dbReference type="ChEBI" id="CHEBI:61404"/>
        <dbReference type="ChEBI" id="CHEBI:456215"/>
        <dbReference type="ChEBI" id="CHEBI:456216"/>
    </reaction>
</comment>
<comment type="catalytic activity">
    <reaction evidence="17">
        <text>UDP + ATP = UTP + ADP</text>
        <dbReference type="Rhea" id="RHEA:25098"/>
        <dbReference type="ChEBI" id="CHEBI:30616"/>
        <dbReference type="ChEBI" id="CHEBI:46398"/>
        <dbReference type="ChEBI" id="CHEBI:58223"/>
        <dbReference type="ChEBI" id="CHEBI:456216"/>
        <dbReference type="EC" id="2.7.4.6"/>
    </reaction>
</comment>
<evidence type="ECO:0000256" key="9">
    <source>
        <dbReference type="ARBA" id="ARBA00022777"/>
    </source>
</evidence>
<feature type="binding site" evidence="25">
    <location>
        <position position="525"/>
    </location>
    <ligand>
        <name>AMP</name>
        <dbReference type="ChEBI" id="CHEBI:456215"/>
    </ligand>
</feature>
<reference evidence="27" key="3">
    <citation type="submission" date="2025-09" db="UniProtKB">
        <authorList>
            <consortium name="Ensembl"/>
        </authorList>
    </citation>
    <scope>IDENTIFICATION</scope>
</reference>
<feature type="binding site" evidence="25">
    <location>
        <position position="420"/>
    </location>
    <ligand>
        <name>AMP</name>
        <dbReference type="ChEBI" id="CHEBI:456215"/>
    </ligand>
</feature>
<dbReference type="GO" id="GO:0006172">
    <property type="term" value="P:ADP biosynthetic process"/>
    <property type="evidence" value="ECO:0007669"/>
    <property type="project" value="UniProtKB-UniRule"/>
</dbReference>
<comment type="catalytic activity">
    <reaction evidence="11">
        <text>dADP + GTP = dATP + GDP</text>
        <dbReference type="Rhea" id="RHEA:79871"/>
        <dbReference type="ChEBI" id="CHEBI:37565"/>
        <dbReference type="ChEBI" id="CHEBI:57667"/>
        <dbReference type="ChEBI" id="CHEBI:58189"/>
        <dbReference type="ChEBI" id="CHEBI:61404"/>
    </reaction>
</comment>
<keyword evidence="9 25" id="KW-0418">Kinase</keyword>
<dbReference type="GO" id="GO:0004017">
    <property type="term" value="F:AMP kinase activity"/>
    <property type="evidence" value="ECO:0000318"/>
    <property type="project" value="GO_Central"/>
</dbReference>
<evidence type="ECO:0000256" key="3">
    <source>
        <dbReference type="ARBA" id="ARBA00000937"/>
    </source>
</evidence>
<feature type="binding site" evidence="25">
    <location>
        <begin position="470"/>
        <end position="473"/>
    </location>
    <ligand>
        <name>AMP</name>
        <dbReference type="ChEBI" id="CHEBI:456215"/>
    </ligand>
</feature>
<feature type="binding site" evidence="25">
    <location>
        <position position="553"/>
    </location>
    <ligand>
        <name>ATP</name>
        <dbReference type="ChEBI" id="CHEBI:30616"/>
    </ligand>
</feature>
<comment type="subunit">
    <text evidence="5 25">Monomer.</text>
</comment>
<comment type="similarity">
    <text evidence="25">Belongs to the adenylate kinase family. AK1 subfamily.</text>
</comment>
<dbReference type="GO" id="GO:0046033">
    <property type="term" value="P:AMP metabolic process"/>
    <property type="evidence" value="ECO:0007669"/>
    <property type="project" value="UniProtKB-UniRule"/>
</dbReference>
<evidence type="ECO:0000256" key="24">
    <source>
        <dbReference type="ARBA" id="ARBA00048851"/>
    </source>
</evidence>
<gene>
    <name evidence="25" type="primary">AK1</name>
</gene>
<evidence type="ECO:0000256" key="12">
    <source>
        <dbReference type="ARBA" id="ARBA00045094"/>
    </source>
</evidence>
<dbReference type="HOGENOM" id="CLU_034712_1_0_1"/>
<dbReference type="FunFam" id="3.40.50.300:FF:000315">
    <property type="entry name" value="Adenylate kinase 1"/>
    <property type="match status" value="1"/>
</dbReference>
<dbReference type="HAMAP" id="MF_00235">
    <property type="entry name" value="Adenylate_kinase_Adk"/>
    <property type="match status" value="2"/>
</dbReference>
<dbReference type="Gene3D" id="3.40.50.300">
    <property type="entry name" value="P-loop containing nucleotide triphosphate hydrolases"/>
    <property type="match status" value="2"/>
</dbReference>
<dbReference type="STRING" id="7918.ENSLOCP00000004528"/>
<evidence type="ECO:0000256" key="5">
    <source>
        <dbReference type="ARBA" id="ARBA00011245"/>
    </source>
</evidence>
<feature type="binding site" evidence="25">
    <location>
        <begin position="441"/>
        <end position="443"/>
    </location>
    <ligand>
        <name>AMP</name>
        <dbReference type="ChEBI" id="CHEBI:456215"/>
    </ligand>
</feature>
<feature type="binding site" evidence="25">
    <location>
        <position position="415"/>
    </location>
    <ligand>
        <name>AMP</name>
        <dbReference type="ChEBI" id="CHEBI:456215"/>
    </ligand>
</feature>
<feature type="binding site" evidence="25">
    <location>
        <position position="477"/>
    </location>
    <ligand>
        <name>AMP</name>
        <dbReference type="ChEBI" id="CHEBI:456215"/>
    </ligand>
</feature>
<feature type="binding site" evidence="25">
    <location>
        <position position="508"/>
    </location>
    <ligand>
        <name>ATP</name>
        <dbReference type="ChEBI" id="CHEBI:30616"/>
    </ligand>
</feature>
<dbReference type="GeneTree" id="ENSGT00940000158325"/>
<evidence type="ECO:0000313" key="28">
    <source>
        <dbReference type="Proteomes" id="UP000018468"/>
    </source>
</evidence>
<evidence type="ECO:0000256" key="23">
    <source>
        <dbReference type="ARBA" id="ARBA00048824"/>
    </source>
</evidence>
<dbReference type="SUPFAM" id="SSF52540">
    <property type="entry name" value="P-loop containing nucleoside triphosphate hydrolases"/>
    <property type="match status" value="2"/>
</dbReference>
<evidence type="ECO:0000256" key="15">
    <source>
        <dbReference type="ARBA" id="ARBA00045111"/>
    </source>
</evidence>
<proteinExistence type="inferred from homology"/>
<evidence type="ECO:0000256" key="4">
    <source>
        <dbReference type="ARBA" id="ARBA00004496"/>
    </source>
</evidence>
<dbReference type="CDD" id="cd01428">
    <property type="entry name" value="ADK"/>
    <property type="match status" value="2"/>
</dbReference>
<dbReference type="AlphaFoldDB" id="W5M820"/>
<keyword evidence="10 25" id="KW-0067">ATP-binding</keyword>
<dbReference type="Bgee" id="ENSLOCG00000003793">
    <property type="expression patterns" value="Expressed in muscle tissue and 13 other cell types or tissues"/>
</dbReference>
<comment type="catalytic activity">
    <reaction evidence="22">
        <text>dGDP + ATP = dGTP + ADP</text>
        <dbReference type="Rhea" id="RHEA:27690"/>
        <dbReference type="ChEBI" id="CHEBI:30616"/>
        <dbReference type="ChEBI" id="CHEBI:58595"/>
        <dbReference type="ChEBI" id="CHEBI:61429"/>
        <dbReference type="ChEBI" id="CHEBI:456216"/>
        <dbReference type="EC" id="2.7.4.6"/>
    </reaction>
</comment>
<evidence type="ECO:0000256" key="22">
    <source>
        <dbReference type="ARBA" id="ARBA00048759"/>
    </source>
</evidence>
<evidence type="ECO:0000256" key="19">
    <source>
        <dbReference type="ARBA" id="ARBA00047801"/>
    </source>
</evidence>
<evidence type="ECO:0000256" key="8">
    <source>
        <dbReference type="ARBA" id="ARBA00022741"/>
    </source>
</evidence>
<evidence type="ECO:0000256" key="26">
    <source>
        <dbReference type="SAM" id="MobiDB-lite"/>
    </source>
</evidence>
<dbReference type="InterPro" id="IPR000850">
    <property type="entry name" value="Adenylat/UMP-CMP_kin"/>
</dbReference>
<dbReference type="GO" id="GO:0004550">
    <property type="term" value="F:nucleoside diphosphate kinase activity"/>
    <property type="evidence" value="ECO:0007669"/>
    <property type="project" value="UniProtKB-EC"/>
</dbReference>
<evidence type="ECO:0000256" key="20">
    <source>
        <dbReference type="ARBA" id="ARBA00048564"/>
    </source>
</evidence>
<dbReference type="HAMAP" id="MF_03171">
    <property type="entry name" value="Adenylate_kinase_AK1"/>
    <property type="match status" value="1"/>
</dbReference>
<comment type="catalytic activity">
    <reaction evidence="21">
        <text>dTDP + GTP = dTTP + GDP</text>
        <dbReference type="Rhea" id="RHEA:79867"/>
        <dbReference type="ChEBI" id="CHEBI:37565"/>
        <dbReference type="ChEBI" id="CHEBI:37568"/>
        <dbReference type="ChEBI" id="CHEBI:58189"/>
        <dbReference type="ChEBI" id="CHEBI:58369"/>
    </reaction>
</comment>
<evidence type="ECO:0000256" key="25">
    <source>
        <dbReference type="HAMAP-Rule" id="MF_03171"/>
    </source>
</evidence>
<dbReference type="Ensembl" id="ENSLOCT00000004536.1">
    <property type="protein sequence ID" value="ENSLOCP00000004528.1"/>
    <property type="gene ID" value="ENSLOCG00000003793.1"/>
</dbReference>
<dbReference type="OMA" id="NWGYVIE"/>
<feature type="binding site" evidence="25">
    <location>
        <begin position="394"/>
        <end position="399"/>
    </location>
    <ligand>
        <name>ATP</name>
        <dbReference type="ChEBI" id="CHEBI:30616"/>
    </ligand>
</feature>
<comment type="catalytic activity">
    <reaction evidence="14">
        <text>dAMP + dATP = 2 dADP</text>
        <dbReference type="Rhea" id="RHEA:78311"/>
        <dbReference type="ChEBI" id="CHEBI:57667"/>
        <dbReference type="ChEBI" id="CHEBI:58245"/>
        <dbReference type="ChEBI" id="CHEBI:61404"/>
    </reaction>
</comment>
<dbReference type="GO" id="GO:0005737">
    <property type="term" value="C:cytoplasm"/>
    <property type="evidence" value="ECO:0000318"/>
    <property type="project" value="GO_Central"/>
</dbReference>
<dbReference type="GO" id="GO:0005829">
    <property type="term" value="C:cytosol"/>
    <property type="evidence" value="ECO:0000318"/>
    <property type="project" value="GO_Central"/>
</dbReference>
<feature type="region of interest" description="NMPbind" evidence="25">
    <location>
        <begin position="414"/>
        <end position="443"/>
    </location>
</feature>
<comment type="function">
    <text evidence="16">Catalyzes the reversible transfer of the terminal phosphate group between ATP and AMP. Also displays broad nucleoside diphosphate kinase activity. Plays an important role in cellular energy homeostasis and in adenine nucleotide metabolism. Also catalyzes at a very low rate the synthesis of thiamine triphosphate (ThTP) from thiamine diphosphate (ThDP) and ADP.</text>
</comment>
<dbReference type="InterPro" id="IPR028582">
    <property type="entry name" value="AK1"/>
</dbReference>
<evidence type="ECO:0000256" key="16">
    <source>
        <dbReference type="ARBA" id="ARBA00045177"/>
    </source>
</evidence>
<keyword evidence="7 25" id="KW-0808">Transferase</keyword>
<evidence type="ECO:0000256" key="1">
    <source>
        <dbReference type="ARBA" id="ARBA00000082"/>
    </source>
</evidence>
<evidence type="ECO:0000313" key="27">
    <source>
        <dbReference type="Ensembl" id="ENSLOCP00000004528.1"/>
    </source>
</evidence>
<evidence type="ECO:0000256" key="21">
    <source>
        <dbReference type="ARBA" id="ARBA00048620"/>
    </source>
</evidence>
<evidence type="ECO:0000256" key="13">
    <source>
        <dbReference type="ARBA" id="ARBA00045096"/>
    </source>
</evidence>
<comment type="catalytic activity">
    <reaction evidence="3 25">
        <text>a ribonucleoside 5'-diphosphate + ATP = a ribonucleoside 5'-triphosphate + ADP</text>
        <dbReference type="Rhea" id="RHEA:18113"/>
        <dbReference type="ChEBI" id="CHEBI:30616"/>
        <dbReference type="ChEBI" id="CHEBI:57930"/>
        <dbReference type="ChEBI" id="CHEBI:61557"/>
        <dbReference type="ChEBI" id="CHEBI:456216"/>
        <dbReference type="EC" id="2.7.4.6"/>
    </reaction>
</comment>
<comment type="catalytic activity">
    <reaction evidence="23">
        <text>dAMP + ATP = dADP + ADP</text>
        <dbReference type="Rhea" id="RHEA:23100"/>
        <dbReference type="ChEBI" id="CHEBI:30616"/>
        <dbReference type="ChEBI" id="CHEBI:57667"/>
        <dbReference type="ChEBI" id="CHEBI:58245"/>
        <dbReference type="ChEBI" id="CHEBI:456216"/>
    </reaction>
</comment>
<comment type="catalytic activity">
    <reaction evidence="13">
        <text>a ribonucleoside 5'-phosphate + ATP = a ribonucleoside 5'-diphosphate + ADP</text>
        <dbReference type="Rhea" id="RHEA:24036"/>
        <dbReference type="ChEBI" id="CHEBI:30616"/>
        <dbReference type="ChEBI" id="CHEBI:57930"/>
        <dbReference type="ChEBI" id="CHEBI:58043"/>
        <dbReference type="ChEBI" id="CHEBI:456216"/>
        <dbReference type="EC" id="2.7.4.4"/>
    </reaction>
</comment>
<comment type="catalytic activity">
    <reaction evidence="12">
        <text>dCDP + GTP = dCTP + GDP</text>
        <dbReference type="Rhea" id="RHEA:79875"/>
        <dbReference type="ChEBI" id="CHEBI:37565"/>
        <dbReference type="ChEBI" id="CHEBI:58189"/>
        <dbReference type="ChEBI" id="CHEBI:58593"/>
        <dbReference type="ChEBI" id="CHEBI:61481"/>
    </reaction>
</comment>
<dbReference type="Proteomes" id="UP000018468">
    <property type="component" value="Linkage group LG21"/>
</dbReference>
<dbReference type="EC" id="2.7.4.6" evidence="25"/>
<evidence type="ECO:0000256" key="2">
    <source>
        <dbReference type="ARBA" id="ARBA00000582"/>
    </source>
</evidence>
<evidence type="ECO:0000256" key="18">
    <source>
        <dbReference type="ARBA" id="ARBA00047439"/>
    </source>
</evidence>
<dbReference type="GO" id="GO:0009142">
    <property type="term" value="P:nucleoside triphosphate biosynthetic process"/>
    <property type="evidence" value="ECO:0007669"/>
    <property type="project" value="InterPro"/>
</dbReference>
<comment type="subcellular location">
    <subcellularLocation>
        <location evidence="4 25">Cytoplasm</location>
    </subcellularLocation>
</comment>
<evidence type="ECO:0000256" key="7">
    <source>
        <dbReference type="ARBA" id="ARBA00022679"/>
    </source>
</evidence>
<feature type="region of interest" description="LID" evidence="25">
    <location>
        <begin position="507"/>
        <end position="517"/>
    </location>
</feature>
<dbReference type="eggNOG" id="KOG3079">
    <property type="taxonomic scope" value="Eukaryota"/>
</dbReference>
<comment type="catalytic activity">
    <reaction evidence="15">
        <text>CDP + GTP = CTP + GDP</text>
        <dbReference type="Rhea" id="RHEA:79859"/>
        <dbReference type="ChEBI" id="CHEBI:37563"/>
        <dbReference type="ChEBI" id="CHEBI:37565"/>
        <dbReference type="ChEBI" id="CHEBI:58069"/>
        <dbReference type="ChEBI" id="CHEBI:58189"/>
    </reaction>
</comment>
<dbReference type="EC" id="2.7.4.3" evidence="25"/>
<keyword evidence="28" id="KW-1185">Reference proteome</keyword>
<comment type="catalytic activity">
    <reaction evidence="18">
        <text>GTP + UDP = UTP + GDP</text>
        <dbReference type="Rhea" id="RHEA:79863"/>
        <dbReference type="ChEBI" id="CHEBI:37565"/>
        <dbReference type="ChEBI" id="CHEBI:46398"/>
        <dbReference type="ChEBI" id="CHEBI:58189"/>
        <dbReference type="ChEBI" id="CHEBI:58223"/>
    </reaction>
</comment>
<evidence type="ECO:0000256" key="11">
    <source>
        <dbReference type="ARBA" id="ARBA00045073"/>
    </source>
</evidence>
<name>W5M820_LEPOC</name>
<dbReference type="InterPro" id="IPR033690">
    <property type="entry name" value="Adenylat_kinase_CS"/>
</dbReference>
<organism evidence="27 28">
    <name type="scientific">Lepisosteus oculatus</name>
    <name type="common">Spotted gar</name>
    <dbReference type="NCBI Taxonomy" id="7918"/>
    <lineage>
        <taxon>Eukaryota</taxon>
        <taxon>Metazoa</taxon>
        <taxon>Chordata</taxon>
        <taxon>Craniata</taxon>
        <taxon>Vertebrata</taxon>
        <taxon>Euteleostomi</taxon>
        <taxon>Actinopterygii</taxon>
        <taxon>Neopterygii</taxon>
        <taxon>Holostei</taxon>
        <taxon>Semionotiformes</taxon>
        <taxon>Lepisosteidae</taxon>
        <taxon>Lepisosteus</taxon>
    </lineage>
</organism>
<dbReference type="PRINTS" id="PR00094">
    <property type="entry name" value="ADENYLTKNASE"/>
</dbReference>
<reference evidence="28" key="1">
    <citation type="submission" date="2011-12" db="EMBL/GenBank/DDBJ databases">
        <title>The Draft Genome of Lepisosteus oculatus.</title>
        <authorList>
            <consortium name="The Broad Institute Genome Assembly &amp; Analysis Group"/>
            <consortium name="Computational R&amp;D Group"/>
            <consortium name="and Sequencing Platform"/>
            <person name="Di Palma F."/>
            <person name="Alfoldi J."/>
            <person name="Johnson J."/>
            <person name="Berlin A."/>
            <person name="Gnerre S."/>
            <person name="Jaffe D."/>
            <person name="MacCallum I."/>
            <person name="Young S."/>
            <person name="Walker B.J."/>
            <person name="Lander E.S."/>
            <person name="Lindblad-Toh K."/>
        </authorList>
    </citation>
    <scope>NUCLEOTIDE SEQUENCE [LARGE SCALE GENOMIC DNA]</scope>
</reference>
<accession>W5M820</accession>
<evidence type="ECO:0000256" key="6">
    <source>
        <dbReference type="ARBA" id="ARBA00022490"/>
    </source>
</evidence>
<dbReference type="Pfam" id="PF00406">
    <property type="entry name" value="ADK"/>
    <property type="match status" value="2"/>
</dbReference>
<feature type="region of interest" description="Disordered" evidence="26">
    <location>
        <begin position="59"/>
        <end position="96"/>
    </location>
</feature>
<dbReference type="EMBL" id="AHAT01025332">
    <property type="status" value="NOT_ANNOTATED_CDS"/>
    <property type="molecule type" value="Genomic_DNA"/>
</dbReference>
<evidence type="ECO:0000256" key="14">
    <source>
        <dbReference type="ARBA" id="ARBA00045110"/>
    </source>
</evidence>
<dbReference type="GO" id="GO:0047506">
    <property type="term" value="F:dAMP kinase activity"/>
    <property type="evidence" value="ECO:0007669"/>
    <property type="project" value="RHEA"/>
</dbReference>
<keyword evidence="8 25" id="KW-0547">Nucleotide-binding</keyword>
<dbReference type="PANTHER" id="PTHR23359">
    <property type="entry name" value="NUCLEOTIDE KINASE"/>
    <property type="match status" value="1"/>
</dbReference>
<sequence length="570" mass="63402">INVNIDSNIAIICPVPELIKSMLTGLMYHRPEDPLMYLENCLQKARELGGPERVRWDTFISPDRRPLPPINGGQGKKTVSRADPGPGPGPGPYRRYDRLPPIQAQFSIESDSDMTESSGLIQEYDVFDPSKSRPHIIFVIGGPGSGKGTQSTKMACRYGYVCISVGEILRNQLLHHAPSDRKWELIAQIIANGELAPQETTIEELKHQFIKQQDAKGFIVDGFPREIAQAFTFEEQIGSPDLVVLLACSNQQLRQRLEKRAAQQGRPDDNAHAIERRLETFKQNINLIAKYYQERALIVRIDADREEDDIFADISAVVEERLFPKGLETEGQRGLILKSLLSLTASLLCEYCNNYTIINMESGAVTAMQIPTHYFTLRKDSKIIFVVASPGGPGSGKGTQCEKIVAKYGYTHLSTGDLLRAEVGSGSERGKKLSAIMEKGELVPLDTVLDMLKDAMIAKADVSKGFLIDGYPREVKQGEEFEKKIGPPTLLLYVDAGADTMVKRLLKRGETSGRVDDNEETIKKRLDTYYKATEPVIAFYEGRGIVRKIHAEGTVDDVFKQVCTALDALK</sequence>
<comment type="domain">
    <text evidence="25">Consists of three domains, a large central CORE domain and two small peripheral domains, NMPbind and LID, which undergo movements during catalysis. The LID domain closes over the site of phosphoryl transfer upon ATP binding. Assembling and dissambling the active center during each catalytic cycle provides an effective means to prevent ATP hydrolysis.</text>
</comment>
<comment type="catalytic activity">
    <reaction evidence="20">
        <text>GDP + ATP = GTP + ADP</text>
        <dbReference type="Rhea" id="RHEA:27686"/>
        <dbReference type="ChEBI" id="CHEBI:30616"/>
        <dbReference type="ChEBI" id="CHEBI:37565"/>
        <dbReference type="ChEBI" id="CHEBI:58189"/>
        <dbReference type="ChEBI" id="CHEBI:456216"/>
        <dbReference type="EC" id="2.7.4.6"/>
    </reaction>
</comment>
<dbReference type="NCBIfam" id="TIGR01360">
    <property type="entry name" value="aden_kin_iso1"/>
    <property type="match status" value="1"/>
</dbReference>
<keyword evidence="6 25" id="KW-0963">Cytoplasm</keyword>
<feature type="binding site" evidence="25">
    <location>
        <position position="514"/>
    </location>
    <ligand>
        <name>AMP</name>
        <dbReference type="ChEBI" id="CHEBI:456215"/>
    </ligand>
</feature>
<evidence type="ECO:0000256" key="17">
    <source>
        <dbReference type="ARBA" id="ARBA00047390"/>
    </source>
</evidence>
<dbReference type="InParanoid" id="W5M820"/>
<evidence type="ECO:0000256" key="10">
    <source>
        <dbReference type="ARBA" id="ARBA00022840"/>
    </source>
</evidence>
<dbReference type="GO" id="GO:0046034">
    <property type="term" value="P:ATP metabolic process"/>
    <property type="evidence" value="ECO:0007669"/>
    <property type="project" value="UniProtKB-UniRule"/>
</dbReference>
<protein>
    <recommendedName>
        <fullName evidence="25">Adenylate kinase isoenzyme 1</fullName>
        <shortName evidence="25">AK 1</shortName>
        <ecNumber evidence="25">2.7.4.3</ecNumber>
        <ecNumber evidence="25">2.7.4.6</ecNumber>
    </recommendedName>
    <alternativeName>
        <fullName evidence="25">ATP-AMP transphosphorylase 1</fullName>
    </alternativeName>
    <alternativeName>
        <fullName evidence="25">ATP:AMP phosphotransferase</fullName>
    </alternativeName>
    <alternativeName>
        <fullName evidence="25">Adenylate monophosphate kinase</fullName>
    </alternativeName>
    <alternativeName>
        <fullName evidence="25">Myokinase</fullName>
    </alternativeName>
</protein>
<dbReference type="GO" id="GO:0005524">
    <property type="term" value="F:ATP binding"/>
    <property type="evidence" value="ECO:0007669"/>
    <property type="project" value="UniProtKB-KW"/>
</dbReference>
<comment type="catalytic activity">
    <reaction evidence="2 25">
        <text>AMP + ATP = 2 ADP</text>
        <dbReference type="Rhea" id="RHEA:12973"/>
        <dbReference type="ChEBI" id="CHEBI:30616"/>
        <dbReference type="ChEBI" id="CHEBI:456215"/>
        <dbReference type="ChEBI" id="CHEBI:456216"/>
        <dbReference type="EC" id="2.7.4.3"/>
    </reaction>
</comment>
<dbReference type="FunCoup" id="W5M820">
    <property type="interactions" value="96"/>
</dbReference>
<comment type="catalytic activity">
    <reaction evidence="1 25">
        <text>a 2'-deoxyribonucleoside 5'-diphosphate + ATP = a 2'-deoxyribonucleoside 5'-triphosphate + ADP</text>
        <dbReference type="Rhea" id="RHEA:44640"/>
        <dbReference type="ChEBI" id="CHEBI:30616"/>
        <dbReference type="ChEBI" id="CHEBI:61560"/>
        <dbReference type="ChEBI" id="CHEBI:73316"/>
        <dbReference type="ChEBI" id="CHEBI:456216"/>
        <dbReference type="EC" id="2.7.4.6"/>
    </reaction>
</comment>